<gene>
    <name evidence="4" type="ORF">SAMN04488528_1001234</name>
</gene>
<dbReference type="Pfam" id="PF00144">
    <property type="entry name" value="Beta-lactamase"/>
    <property type="match status" value="1"/>
</dbReference>
<evidence type="ECO:0000313" key="4">
    <source>
        <dbReference type="EMBL" id="SFA72694.1"/>
    </source>
</evidence>
<keyword evidence="5" id="KW-1185">Reference proteome</keyword>
<dbReference type="PANTHER" id="PTHR46825:SF11">
    <property type="entry name" value="PENICILLIN-BINDING PROTEIN 4"/>
    <property type="match status" value="1"/>
</dbReference>
<dbReference type="InterPro" id="IPR012338">
    <property type="entry name" value="Beta-lactam/transpept-like"/>
</dbReference>
<dbReference type="GO" id="GO:0016020">
    <property type="term" value="C:membrane"/>
    <property type="evidence" value="ECO:0007669"/>
    <property type="project" value="UniProtKB-SubCell"/>
</dbReference>
<dbReference type="PANTHER" id="PTHR46825">
    <property type="entry name" value="D-ALANYL-D-ALANINE-CARBOXYPEPTIDASE/ENDOPEPTIDASE AMPH"/>
    <property type="match status" value="1"/>
</dbReference>
<comment type="subcellular location">
    <subcellularLocation>
        <location evidence="1">Membrane</location>
    </subcellularLocation>
</comment>
<evidence type="ECO:0000313" key="5">
    <source>
        <dbReference type="Proteomes" id="UP000198619"/>
    </source>
</evidence>
<sequence>MCYEEFEKLVDKNFSGVIYISNDDESYSKAYGYADKSNLIPNEITTRFPIASGSKGFVAVSILQLIEKGLLSFHTTIGQILDFDLHEIDKNITIDQLLNHTSGIPDYFDEDVMDEYDELWVDYPMYKIRSSYDILPLFIEKPMQYPKGSRFKYNNSGYVMLGIIIEKVTGEKFDDYIKENIFKPCNMNDTGYFELDRLPAKCANAYIYDEERGDFKTNIYSVDVKGTGAGGAFTTGRDMIKFWNCLLTYKLISKELTQTMVSPQAQDDKEMYGYGVWLHRKDNGNYIYQLVGGDPGVSFNSFVDLESNLRVAIISNEENNVWKYGKSISEMFK</sequence>
<dbReference type="InterPro" id="IPR050491">
    <property type="entry name" value="AmpC-like"/>
</dbReference>
<evidence type="ECO:0000256" key="2">
    <source>
        <dbReference type="ARBA" id="ARBA00023136"/>
    </source>
</evidence>
<reference evidence="4 5" key="1">
    <citation type="submission" date="2016-10" db="EMBL/GenBank/DDBJ databases">
        <authorList>
            <person name="de Groot N.N."/>
        </authorList>
    </citation>
    <scope>NUCLEOTIDE SEQUENCE [LARGE SCALE GENOMIC DNA]</scope>
    <source>
        <strain evidence="4 5">DSM 12271</strain>
    </source>
</reference>
<feature type="domain" description="Beta-lactamase-related" evidence="3">
    <location>
        <begin position="17"/>
        <end position="320"/>
    </location>
</feature>
<dbReference type="OrthoDB" id="9797709at2"/>
<dbReference type="Proteomes" id="UP000198619">
    <property type="component" value="Unassembled WGS sequence"/>
</dbReference>
<evidence type="ECO:0000256" key="1">
    <source>
        <dbReference type="ARBA" id="ARBA00004370"/>
    </source>
</evidence>
<evidence type="ECO:0000259" key="3">
    <source>
        <dbReference type="Pfam" id="PF00144"/>
    </source>
</evidence>
<accession>A0A1I0V8I1</accession>
<organism evidence="4 5">
    <name type="scientific">Clostridium frigidicarnis</name>
    <dbReference type="NCBI Taxonomy" id="84698"/>
    <lineage>
        <taxon>Bacteria</taxon>
        <taxon>Bacillati</taxon>
        <taxon>Bacillota</taxon>
        <taxon>Clostridia</taxon>
        <taxon>Eubacteriales</taxon>
        <taxon>Clostridiaceae</taxon>
        <taxon>Clostridium</taxon>
    </lineage>
</organism>
<dbReference type="EMBL" id="FOKI01000001">
    <property type="protein sequence ID" value="SFA72694.1"/>
    <property type="molecule type" value="Genomic_DNA"/>
</dbReference>
<dbReference type="Gene3D" id="3.40.710.10">
    <property type="entry name" value="DD-peptidase/beta-lactamase superfamily"/>
    <property type="match status" value="1"/>
</dbReference>
<proteinExistence type="predicted"/>
<protein>
    <submittedName>
        <fullName evidence="4">CubicO group peptidase, beta-lactamase class C family</fullName>
    </submittedName>
</protein>
<dbReference type="SUPFAM" id="SSF56601">
    <property type="entry name" value="beta-lactamase/transpeptidase-like"/>
    <property type="match status" value="1"/>
</dbReference>
<dbReference type="InterPro" id="IPR001466">
    <property type="entry name" value="Beta-lactam-related"/>
</dbReference>
<dbReference type="STRING" id="84698.SAMN04488528_1001234"/>
<dbReference type="AlphaFoldDB" id="A0A1I0V8I1"/>
<keyword evidence="2" id="KW-0472">Membrane</keyword>
<name>A0A1I0V8I1_9CLOT</name>